<name>A0ABQ2YLT6_9NEIS</name>
<evidence type="ECO:0000256" key="5">
    <source>
        <dbReference type="SAM" id="SignalP"/>
    </source>
</evidence>
<dbReference type="InterPro" id="IPR039424">
    <property type="entry name" value="SBP_5"/>
</dbReference>
<dbReference type="Pfam" id="PF00496">
    <property type="entry name" value="SBP_bac_5"/>
    <property type="match status" value="1"/>
</dbReference>
<accession>A0ABQ2YLT6</accession>
<sequence length="539" mass="59521">MKKTMTISVLAASVALGLGVSGAAFAAKIPAGTPLAAKQEIVRNNGSEAESLDPAIAESVGANNLVRDLFEGLTATDNEGRVVPGVAESWKQKDPTTWVFTLRKNAKWSDGSSVTADDFVYGIRRFLDPKTASTYATTYGAFLLNGVEAAEGKKPVSDVGVKALDKFTLEIKTPYPVAFLPEVVSNGQLGPAPKAAIDKFGKDWVKPGNMVSNGAFVLKEWQVNSKVVLAKNPQYWDNKNVQLTRVTYLPIEDGFADVKMFLSGENDWVYQLPPGTYEKYKAELPKDIRNAPMLGLRYYGLNHKDPVMKDVRVRKALSMVIDRDILAAKITADGQVPAYSAIVRGTSGADVTSYDWAKWPMAQRVAEAKKLLAAAGLKPGSKVKFSYNTSEYHKKMAIFAASEWKTKLGLNTELENMEFKVLLKKRHDGDYQIGRNGWVADYNDASTFLTLVQCGSEQNDNFNCNPKAEALIKQGNQAQNPAQRKQLLTQATKLIMDDYPMIPLLQYTVPRLVKSYVGGYTTKNPMDRYRSKDLYIIKH</sequence>
<feature type="chain" id="PRO_5045040096" evidence="5">
    <location>
        <begin position="27"/>
        <end position="539"/>
    </location>
</feature>
<dbReference type="SUPFAM" id="SSF53850">
    <property type="entry name" value="Periplasmic binding protein-like II"/>
    <property type="match status" value="1"/>
</dbReference>
<evidence type="ECO:0000256" key="2">
    <source>
        <dbReference type="ARBA" id="ARBA00005695"/>
    </source>
</evidence>
<proteinExistence type="inferred from homology"/>
<organism evidence="7 8">
    <name type="scientific">Vogesella alkaliphila</name>
    <dbReference type="NCBI Taxonomy" id="1193621"/>
    <lineage>
        <taxon>Bacteria</taxon>
        <taxon>Pseudomonadati</taxon>
        <taxon>Pseudomonadota</taxon>
        <taxon>Betaproteobacteria</taxon>
        <taxon>Neisseriales</taxon>
        <taxon>Chromobacteriaceae</taxon>
        <taxon>Vogesella</taxon>
    </lineage>
</organism>
<dbReference type="PIRSF" id="PIRSF002741">
    <property type="entry name" value="MppA"/>
    <property type="match status" value="1"/>
</dbReference>
<protein>
    <submittedName>
        <fullName evidence="7">Peptide ABC transporter substrate-binding protein</fullName>
    </submittedName>
</protein>
<dbReference type="InterPro" id="IPR023765">
    <property type="entry name" value="SBP_5_CS"/>
</dbReference>
<dbReference type="PROSITE" id="PS01040">
    <property type="entry name" value="SBP_BACTERIAL_5"/>
    <property type="match status" value="1"/>
</dbReference>
<evidence type="ECO:0000313" key="7">
    <source>
        <dbReference type="EMBL" id="GGX86520.1"/>
    </source>
</evidence>
<evidence type="ECO:0000256" key="1">
    <source>
        <dbReference type="ARBA" id="ARBA00004196"/>
    </source>
</evidence>
<reference evidence="8" key="1">
    <citation type="journal article" date="2019" name="Int. J. Syst. Evol. Microbiol.">
        <title>The Global Catalogue of Microorganisms (GCM) 10K type strain sequencing project: providing services to taxonomists for standard genome sequencing and annotation.</title>
        <authorList>
            <consortium name="The Broad Institute Genomics Platform"/>
            <consortium name="The Broad Institute Genome Sequencing Center for Infectious Disease"/>
            <person name="Wu L."/>
            <person name="Ma J."/>
        </authorList>
    </citation>
    <scope>NUCLEOTIDE SEQUENCE [LARGE SCALE GENOMIC DNA]</scope>
    <source>
        <strain evidence="8">KCTC 32041</strain>
    </source>
</reference>
<gene>
    <name evidence="7" type="primary">oppA</name>
    <name evidence="7" type="ORF">GCM10011290_13010</name>
</gene>
<dbReference type="PANTHER" id="PTHR30290">
    <property type="entry name" value="PERIPLASMIC BINDING COMPONENT OF ABC TRANSPORTER"/>
    <property type="match status" value="1"/>
</dbReference>
<evidence type="ECO:0000259" key="6">
    <source>
        <dbReference type="Pfam" id="PF00496"/>
    </source>
</evidence>
<dbReference type="Gene3D" id="3.40.190.10">
    <property type="entry name" value="Periplasmic binding protein-like II"/>
    <property type="match status" value="1"/>
</dbReference>
<dbReference type="Proteomes" id="UP000600877">
    <property type="component" value="Unassembled WGS sequence"/>
</dbReference>
<dbReference type="InterPro" id="IPR030678">
    <property type="entry name" value="Peptide/Ni-bd"/>
</dbReference>
<evidence type="ECO:0000256" key="4">
    <source>
        <dbReference type="ARBA" id="ARBA00022729"/>
    </source>
</evidence>
<dbReference type="EMBL" id="BMYW01000003">
    <property type="protein sequence ID" value="GGX86520.1"/>
    <property type="molecule type" value="Genomic_DNA"/>
</dbReference>
<dbReference type="CDD" id="cd08504">
    <property type="entry name" value="PBP2_OppA"/>
    <property type="match status" value="1"/>
</dbReference>
<comment type="subcellular location">
    <subcellularLocation>
        <location evidence="1">Cell envelope</location>
    </subcellularLocation>
</comment>
<keyword evidence="4 5" id="KW-0732">Signal</keyword>
<dbReference type="Gene3D" id="3.10.105.10">
    <property type="entry name" value="Dipeptide-binding Protein, Domain 3"/>
    <property type="match status" value="1"/>
</dbReference>
<comment type="caution">
    <text evidence="7">The sequence shown here is derived from an EMBL/GenBank/DDBJ whole genome shotgun (WGS) entry which is preliminary data.</text>
</comment>
<feature type="domain" description="Solute-binding protein family 5" evidence="6">
    <location>
        <begin position="82"/>
        <end position="456"/>
    </location>
</feature>
<dbReference type="Gene3D" id="3.90.76.10">
    <property type="entry name" value="Dipeptide-binding Protein, Domain 1"/>
    <property type="match status" value="1"/>
</dbReference>
<evidence type="ECO:0000256" key="3">
    <source>
        <dbReference type="ARBA" id="ARBA00022448"/>
    </source>
</evidence>
<dbReference type="PANTHER" id="PTHR30290:SF10">
    <property type="entry name" value="PERIPLASMIC OLIGOPEPTIDE-BINDING PROTEIN-RELATED"/>
    <property type="match status" value="1"/>
</dbReference>
<evidence type="ECO:0000313" key="8">
    <source>
        <dbReference type="Proteomes" id="UP000600877"/>
    </source>
</evidence>
<dbReference type="InterPro" id="IPR000914">
    <property type="entry name" value="SBP_5_dom"/>
</dbReference>
<feature type="signal peptide" evidence="5">
    <location>
        <begin position="1"/>
        <end position="26"/>
    </location>
</feature>
<keyword evidence="3" id="KW-0813">Transport</keyword>
<keyword evidence="8" id="KW-1185">Reference proteome</keyword>
<comment type="similarity">
    <text evidence="2">Belongs to the bacterial solute-binding protein 5 family.</text>
</comment>